<evidence type="ECO:0000313" key="2">
    <source>
        <dbReference type="EMBL" id="MBT1705532.1"/>
    </source>
</evidence>
<proteinExistence type="predicted"/>
<evidence type="ECO:0000259" key="1">
    <source>
        <dbReference type="Pfam" id="PF04542"/>
    </source>
</evidence>
<dbReference type="Proteomes" id="UP000772618">
    <property type="component" value="Unassembled WGS sequence"/>
</dbReference>
<dbReference type="Pfam" id="PF04542">
    <property type="entry name" value="Sigma70_r2"/>
    <property type="match status" value="1"/>
</dbReference>
<dbReference type="SUPFAM" id="SSF88946">
    <property type="entry name" value="Sigma2 domain of RNA polymerase sigma factors"/>
    <property type="match status" value="1"/>
</dbReference>
<dbReference type="EMBL" id="JAHESD010000058">
    <property type="protein sequence ID" value="MBT1705532.1"/>
    <property type="molecule type" value="Genomic_DNA"/>
</dbReference>
<organism evidence="2 3">
    <name type="scientific">Chryseosolibacter indicus</name>
    <dbReference type="NCBI Taxonomy" id="2782351"/>
    <lineage>
        <taxon>Bacteria</taxon>
        <taxon>Pseudomonadati</taxon>
        <taxon>Bacteroidota</taxon>
        <taxon>Cytophagia</taxon>
        <taxon>Cytophagales</taxon>
        <taxon>Chryseotaleaceae</taxon>
        <taxon>Chryseosolibacter</taxon>
    </lineage>
</organism>
<name>A0ABS5VXF8_9BACT</name>
<dbReference type="RefSeq" id="WP_254155477.1">
    <property type="nucleotide sequence ID" value="NZ_JAHESD010000058.1"/>
</dbReference>
<dbReference type="InterPro" id="IPR013325">
    <property type="entry name" value="RNA_pol_sigma_r2"/>
</dbReference>
<keyword evidence="3" id="KW-1185">Reference proteome</keyword>
<accession>A0ABS5VXF8</accession>
<dbReference type="InterPro" id="IPR007627">
    <property type="entry name" value="RNA_pol_sigma70_r2"/>
</dbReference>
<protein>
    <recommendedName>
        <fullName evidence="1">RNA polymerase sigma-70 region 2 domain-containing protein</fullName>
    </recommendedName>
</protein>
<dbReference type="Gene3D" id="1.10.1740.10">
    <property type="match status" value="1"/>
</dbReference>
<feature type="domain" description="RNA polymerase sigma-70 region 2" evidence="1">
    <location>
        <begin position="21"/>
        <end position="89"/>
    </location>
</feature>
<sequence length="183" mass="21613">MFKTASESTIKINREKLFYELYESSFPAVARFVRKMNGNFDDAKDIFQEALVVYYEKSSIEGFVISASHEAYILGIAKHLWIRKFRKDQHVVTFSVSESEIVIPDTHNTTMNEERLLHLLEETGKKCLDLLVSFYHDNKSIKEIMNFLGYRNEHTATVQKYKCLERVRDTVKEKQLTYEDFFE</sequence>
<reference evidence="2 3" key="1">
    <citation type="submission" date="2021-05" db="EMBL/GenBank/DDBJ databases">
        <title>A Polyphasic approach of four new species of the genus Ohtaekwangia: Ohtaekwangia histidinii sp. nov., Ohtaekwangia cretensis sp. nov., Ohtaekwangia indiensis sp. nov., Ohtaekwangia reichenbachii sp. nov. from diverse environment.</title>
        <authorList>
            <person name="Octaviana S."/>
        </authorList>
    </citation>
    <scope>NUCLEOTIDE SEQUENCE [LARGE SCALE GENOMIC DNA]</scope>
    <source>
        <strain evidence="2 3">PWU20</strain>
    </source>
</reference>
<comment type="caution">
    <text evidence="2">The sequence shown here is derived from an EMBL/GenBank/DDBJ whole genome shotgun (WGS) entry which is preliminary data.</text>
</comment>
<gene>
    <name evidence="2" type="ORF">KK060_19735</name>
</gene>
<evidence type="ECO:0000313" key="3">
    <source>
        <dbReference type="Proteomes" id="UP000772618"/>
    </source>
</evidence>